<protein>
    <submittedName>
        <fullName evidence="1">G8133 protein</fullName>
    </submittedName>
</protein>
<reference evidence="1 2" key="1">
    <citation type="submission" date="2024-06" db="EMBL/GenBank/DDBJ databases">
        <authorList>
            <person name="Kraege A."/>
            <person name="Thomma B."/>
        </authorList>
    </citation>
    <scope>NUCLEOTIDE SEQUENCE [LARGE SCALE GENOMIC DNA]</scope>
</reference>
<evidence type="ECO:0000313" key="1">
    <source>
        <dbReference type="EMBL" id="CAL5225330.1"/>
    </source>
</evidence>
<evidence type="ECO:0000313" key="2">
    <source>
        <dbReference type="Proteomes" id="UP001497392"/>
    </source>
</evidence>
<comment type="caution">
    <text evidence="1">The sequence shown here is derived from an EMBL/GenBank/DDBJ whole genome shotgun (WGS) entry which is preliminary data.</text>
</comment>
<sequence>MAEDKKYVKLLLSPSGSLPGGSSVDWSTLVDVSNFFTDNLEFAWVALEKVTPIVIQASAQQPGAMELTCSTMPQYSSYDNRSKGVSTTMGFASVSNTYTVAGQACIEYSFQTRDMGKVKVPYDMIRGKLWAVHLRWLNRSPLASAQIMTPYVMQVGVYV</sequence>
<accession>A0ABP1G3R3</accession>
<organism evidence="1 2">
    <name type="scientific">Coccomyxa viridis</name>
    <dbReference type="NCBI Taxonomy" id="1274662"/>
    <lineage>
        <taxon>Eukaryota</taxon>
        <taxon>Viridiplantae</taxon>
        <taxon>Chlorophyta</taxon>
        <taxon>core chlorophytes</taxon>
        <taxon>Trebouxiophyceae</taxon>
        <taxon>Trebouxiophyceae incertae sedis</taxon>
        <taxon>Coccomyxaceae</taxon>
        <taxon>Coccomyxa</taxon>
    </lineage>
</organism>
<name>A0ABP1G3R3_9CHLO</name>
<proteinExistence type="predicted"/>
<dbReference type="EMBL" id="CAXHTA020000012">
    <property type="protein sequence ID" value="CAL5225330.1"/>
    <property type="molecule type" value="Genomic_DNA"/>
</dbReference>
<keyword evidence="2" id="KW-1185">Reference proteome</keyword>
<gene>
    <name evidence="1" type="primary">g8133</name>
    <name evidence="1" type="ORF">VP750_LOCUS6989</name>
</gene>
<dbReference type="Proteomes" id="UP001497392">
    <property type="component" value="Unassembled WGS sequence"/>
</dbReference>